<feature type="compositionally biased region" description="Basic and acidic residues" evidence="1">
    <location>
        <begin position="23"/>
        <end position="33"/>
    </location>
</feature>
<organism evidence="2 3">
    <name type="scientific">Bacillus salipaludis</name>
    <dbReference type="NCBI Taxonomy" id="2547811"/>
    <lineage>
        <taxon>Bacteria</taxon>
        <taxon>Bacillati</taxon>
        <taxon>Bacillota</taxon>
        <taxon>Bacilli</taxon>
        <taxon>Bacillales</taxon>
        <taxon>Bacillaceae</taxon>
        <taxon>Bacillus</taxon>
    </lineage>
</organism>
<proteinExistence type="predicted"/>
<reference evidence="2 3" key="1">
    <citation type="submission" date="2019-03" db="EMBL/GenBank/DDBJ databases">
        <title>Bacillus niacini sp. nov. a Nicotinate-Metabolizing Mesophile Isolated from Soil.</title>
        <authorList>
            <person name="Zhang G."/>
        </authorList>
    </citation>
    <scope>NUCLEOTIDE SEQUENCE [LARGE SCALE GENOMIC DNA]</scope>
    <source>
        <strain evidence="2 3">WN066</strain>
    </source>
</reference>
<dbReference type="RefSeq" id="WP_133334602.1">
    <property type="nucleotide sequence ID" value="NZ_SMYO01000005.1"/>
</dbReference>
<name>A0A4R5VSU7_9BACI</name>
<evidence type="ECO:0000313" key="2">
    <source>
        <dbReference type="EMBL" id="TDK61765.1"/>
    </source>
</evidence>
<evidence type="ECO:0000313" key="3">
    <source>
        <dbReference type="Proteomes" id="UP000295132"/>
    </source>
</evidence>
<comment type="caution">
    <text evidence="2">The sequence shown here is derived from an EMBL/GenBank/DDBJ whole genome shotgun (WGS) entry which is preliminary data.</text>
</comment>
<protein>
    <recommendedName>
        <fullName evidence="4">Lipoprotein</fullName>
    </recommendedName>
</protein>
<dbReference type="Proteomes" id="UP000295132">
    <property type="component" value="Unassembled WGS sequence"/>
</dbReference>
<dbReference type="AlphaFoldDB" id="A0A4R5VSU7"/>
<dbReference type="SUPFAM" id="SSF63829">
    <property type="entry name" value="Calcium-dependent phosphotriesterase"/>
    <property type="match status" value="1"/>
</dbReference>
<evidence type="ECO:0000256" key="1">
    <source>
        <dbReference type="SAM" id="MobiDB-lite"/>
    </source>
</evidence>
<dbReference type="EMBL" id="SMYO01000005">
    <property type="protein sequence ID" value="TDK61765.1"/>
    <property type="molecule type" value="Genomic_DNA"/>
</dbReference>
<dbReference type="PROSITE" id="PS51257">
    <property type="entry name" value="PROKAR_LIPOPROTEIN"/>
    <property type="match status" value="1"/>
</dbReference>
<feature type="region of interest" description="Disordered" evidence="1">
    <location>
        <begin position="23"/>
        <end position="55"/>
    </location>
</feature>
<gene>
    <name evidence="2" type="ORF">E2K98_12815</name>
</gene>
<evidence type="ECO:0008006" key="4">
    <source>
        <dbReference type="Google" id="ProtNLM"/>
    </source>
</evidence>
<sequence length="477" mass="53385">MKKIILGGAASLLALSMISGCGNKEEGKKKEAVKSSVQEVKGEKNNQNNTDNKEQTSFKILETIKQFGGGTVNLNKEIKTPGNFYVSEKDGNVFLTIRDDMYGNYREVSGNLEKWQSISDGLENNYLVGQYPRGYYFFDIEKKEITSGHFDFSNTNNQSHKAGSVPVNDLYLVNTSEGEGFIIPDGNDKYSLYVDGEKILDFQDIKQIMSRVPQQSQFLYESKVYVDIKQKKMYFIVENTNEINQLDLETGKPLFVNGEMKKIEIKDNGSTSIIGDASGDLYVVQSGDNVTVSLYNNNLDLVAEDFEVPVQNPKDVAVSVTSSELHIWDMYSFEQDPTIELIRVSKSSALSSNSSKENSNGINEEENQKIVSGVLKAGNKKDKETFRSYLVNDFGDEAKTHLEEPFFAANLPSFEIVDIVKSDKVRSFTNLPAGAELETYNATISLNDNGESKRLVISVTLYKEKDGWKVLSFDESN</sequence>
<accession>A0A4R5VSU7</accession>